<dbReference type="GO" id="GO:0016604">
    <property type="term" value="C:nuclear body"/>
    <property type="evidence" value="ECO:0007669"/>
    <property type="project" value="TreeGrafter"/>
</dbReference>
<dbReference type="PANTHER" id="PTHR15660:SF1">
    <property type="entry name" value="BRISC AND BRCA1-A COMPLEX MEMBER 1"/>
    <property type="match status" value="1"/>
</dbReference>
<keyword evidence="13" id="KW-0131">Cell cycle</keyword>
<organism evidence="17 18">
    <name type="scientific">Nannochloropsis salina CCMP1776</name>
    <dbReference type="NCBI Taxonomy" id="1027361"/>
    <lineage>
        <taxon>Eukaryota</taxon>
        <taxon>Sar</taxon>
        <taxon>Stramenopiles</taxon>
        <taxon>Ochrophyta</taxon>
        <taxon>Eustigmatophyceae</taxon>
        <taxon>Eustigmatales</taxon>
        <taxon>Monodopsidaceae</taxon>
        <taxon>Microchloropsis</taxon>
        <taxon>Microchloropsis salina</taxon>
    </lineage>
</organism>
<evidence type="ECO:0000256" key="8">
    <source>
        <dbReference type="ARBA" id="ARBA00022776"/>
    </source>
</evidence>
<gene>
    <name evidence="17" type="ORF">NSK_008500</name>
</gene>
<evidence type="ECO:0000256" key="2">
    <source>
        <dbReference type="ARBA" id="ARBA00004496"/>
    </source>
</evidence>
<dbReference type="GO" id="GO:0006302">
    <property type="term" value="P:double-strand break repair"/>
    <property type="evidence" value="ECO:0007669"/>
    <property type="project" value="TreeGrafter"/>
</dbReference>
<evidence type="ECO:0000313" key="17">
    <source>
        <dbReference type="EMBL" id="TFJ79942.1"/>
    </source>
</evidence>
<evidence type="ECO:0000256" key="14">
    <source>
        <dbReference type="ARBA" id="ARBA00030984"/>
    </source>
</evidence>
<evidence type="ECO:0000256" key="15">
    <source>
        <dbReference type="ARBA" id="ARBA00031038"/>
    </source>
</evidence>
<evidence type="ECO:0000256" key="1">
    <source>
        <dbReference type="ARBA" id="ARBA00004123"/>
    </source>
</evidence>
<dbReference type="Proteomes" id="UP000355283">
    <property type="component" value="Unassembled WGS sequence"/>
</dbReference>
<reference evidence="17 18" key="1">
    <citation type="submission" date="2019-01" db="EMBL/GenBank/DDBJ databases">
        <title>Nuclear Genome Assembly of the Microalgal Biofuel strain Nannochloropsis salina CCMP1776.</title>
        <authorList>
            <person name="Hovde B."/>
        </authorList>
    </citation>
    <scope>NUCLEOTIDE SEQUENCE [LARGE SCALE GENOMIC DNA]</scope>
    <source>
        <strain evidence="17 18">CCMP1776</strain>
    </source>
</reference>
<dbReference type="GO" id="GO:0045739">
    <property type="term" value="P:positive regulation of DNA repair"/>
    <property type="evidence" value="ECO:0007669"/>
    <property type="project" value="InterPro"/>
</dbReference>
<proteinExistence type="inferred from homology"/>
<keyword evidence="5" id="KW-0963">Cytoplasm</keyword>
<keyword evidence="9" id="KW-0833">Ubl conjugation pathway</keyword>
<evidence type="ECO:0000256" key="12">
    <source>
        <dbReference type="ARBA" id="ARBA00023242"/>
    </source>
</evidence>
<evidence type="ECO:0000313" key="18">
    <source>
        <dbReference type="Proteomes" id="UP000355283"/>
    </source>
</evidence>
<dbReference type="GO" id="GO:0051301">
    <property type="term" value="P:cell division"/>
    <property type="evidence" value="ECO:0007669"/>
    <property type="project" value="UniProtKB-KW"/>
</dbReference>
<evidence type="ECO:0000256" key="13">
    <source>
        <dbReference type="ARBA" id="ARBA00023306"/>
    </source>
</evidence>
<keyword evidence="12" id="KW-0539">Nucleus</keyword>
<comment type="subcellular location">
    <subcellularLocation>
        <location evidence="2">Cytoplasm</location>
    </subcellularLocation>
    <subcellularLocation>
        <location evidence="1">Nucleus</location>
    </subcellularLocation>
</comment>
<evidence type="ECO:0000256" key="16">
    <source>
        <dbReference type="SAM" id="MobiDB-lite"/>
    </source>
</evidence>
<feature type="region of interest" description="Disordered" evidence="16">
    <location>
        <begin position="173"/>
        <end position="197"/>
    </location>
</feature>
<evidence type="ECO:0000256" key="4">
    <source>
        <dbReference type="ARBA" id="ARBA00019437"/>
    </source>
</evidence>
<keyword evidence="10" id="KW-0156">Chromatin regulator</keyword>
<evidence type="ECO:0000256" key="10">
    <source>
        <dbReference type="ARBA" id="ARBA00022853"/>
    </source>
</evidence>
<dbReference type="GO" id="GO:0006325">
    <property type="term" value="P:chromatin organization"/>
    <property type="evidence" value="ECO:0007669"/>
    <property type="project" value="UniProtKB-KW"/>
</dbReference>
<name>A0A4D9CLH5_9STRA</name>
<evidence type="ECO:0000256" key="3">
    <source>
        <dbReference type="ARBA" id="ARBA00010809"/>
    </source>
</evidence>
<dbReference type="OrthoDB" id="10352020at2759"/>
<comment type="similarity">
    <text evidence="3">Belongs to the BABAM1 family.</text>
</comment>
<keyword evidence="6" id="KW-0132">Cell division</keyword>
<comment type="caution">
    <text evidence="17">The sequence shown here is derived from an EMBL/GenBank/DDBJ whole genome shotgun (WGS) entry which is preliminary data.</text>
</comment>
<dbReference type="GO" id="GO:0005737">
    <property type="term" value="C:cytoplasm"/>
    <property type="evidence" value="ECO:0007669"/>
    <property type="project" value="UniProtKB-SubCell"/>
</dbReference>
<dbReference type="InterPro" id="IPR026126">
    <property type="entry name" value="BABAM1"/>
</dbReference>
<dbReference type="InterPro" id="IPR036465">
    <property type="entry name" value="vWFA_dom_sf"/>
</dbReference>
<dbReference type="AlphaFoldDB" id="A0A4D9CLH5"/>
<evidence type="ECO:0000256" key="5">
    <source>
        <dbReference type="ARBA" id="ARBA00022490"/>
    </source>
</evidence>
<dbReference type="GO" id="GO:0070552">
    <property type="term" value="C:BRISC complex"/>
    <property type="evidence" value="ECO:0007669"/>
    <property type="project" value="InterPro"/>
</dbReference>
<dbReference type="EMBL" id="SDOX01000183">
    <property type="protein sequence ID" value="TFJ79942.1"/>
    <property type="molecule type" value="Genomic_DNA"/>
</dbReference>
<evidence type="ECO:0000256" key="9">
    <source>
        <dbReference type="ARBA" id="ARBA00022786"/>
    </source>
</evidence>
<dbReference type="PANTHER" id="PTHR15660">
    <property type="entry name" value="BRISC AND BRCA1-A COMPLEX MEMBER 1"/>
    <property type="match status" value="1"/>
</dbReference>
<keyword evidence="18" id="KW-1185">Reference proteome</keyword>
<evidence type="ECO:0000256" key="11">
    <source>
        <dbReference type="ARBA" id="ARBA00023204"/>
    </source>
</evidence>
<accession>A0A4D9CLH5</accession>
<sequence length="344" mass="38227">MSQGWTTSSPFQTRLDIVKHVVSVFLSVKTRLNPRHKFALVSVNGRGSQVLLPFTSSLQEFTRKLETLSSTTAATSTVDSDTQDDALHLAHLLGETLPSFSSSSEKKKEEWEELDATTFSCPPPLLRAILLMGASYTFPLLPEPALVEDLFSHDNFFLDLLYVHARQPFLPPPGPSLSSSPAITTLKKSKATPMREEDDDVTVLDSTHGDPAVLPPPLPRRRLSSDIWKACLELLADRHPMLPETGYFFTVPCVPSRSFCNLVPRSRDGVMRISILTPPSLPLILFLYEPPLRPHRHGCGPNKIMRPLQLLLAHPIQRLPQTAVEERLCVSGGGGREEELEEEV</sequence>
<dbReference type="GO" id="GO:0007095">
    <property type="term" value="P:mitotic G2 DNA damage checkpoint signaling"/>
    <property type="evidence" value="ECO:0007669"/>
    <property type="project" value="TreeGrafter"/>
</dbReference>
<evidence type="ECO:0000256" key="7">
    <source>
        <dbReference type="ARBA" id="ARBA00022763"/>
    </source>
</evidence>
<protein>
    <recommendedName>
        <fullName evidence="4">BRISC and BRCA1-A complex member 1</fullName>
    </recommendedName>
    <alternativeName>
        <fullName evidence="14">Mediator of RAP80 interactions and targeting subunit of 40 kDa</fullName>
    </alternativeName>
    <alternativeName>
        <fullName evidence="15">New component of the BRCA1-A complex</fullName>
    </alternativeName>
</protein>
<evidence type="ECO:0000256" key="6">
    <source>
        <dbReference type="ARBA" id="ARBA00022618"/>
    </source>
</evidence>
<dbReference type="Gene3D" id="3.40.50.410">
    <property type="entry name" value="von Willebrand factor, type A domain"/>
    <property type="match status" value="1"/>
</dbReference>
<keyword evidence="7" id="KW-0227">DNA damage</keyword>
<keyword evidence="8" id="KW-0498">Mitosis</keyword>
<keyword evidence="11" id="KW-0234">DNA repair</keyword>